<dbReference type="GO" id="GO:0003729">
    <property type="term" value="F:mRNA binding"/>
    <property type="evidence" value="ECO:0007669"/>
    <property type="project" value="TreeGrafter"/>
</dbReference>
<dbReference type="EMBL" id="GL877428">
    <property type="protein sequence ID" value="ELA46940.1"/>
    <property type="molecule type" value="Genomic_DNA"/>
</dbReference>
<dbReference type="InParanoid" id="L2GV29"/>
<gene>
    <name evidence="3" type="ORF">VCUG_01559</name>
</gene>
<dbReference type="Pfam" id="PF00076">
    <property type="entry name" value="RRM_1"/>
    <property type="match status" value="1"/>
</dbReference>
<sequence length="202" mass="23239">MKKGCSVFVGNIDFDVPEEKLIEQLGTIGRVVSFRMVYDHKTKKSKGYGFCEYENKEIAQLAVKTLNISFNNRQVKINYAENDMKRKNSSWKIEDVLKKMDKVNLLDVLKYLKTMAVNNTGELRRMLRNEHFCALVVGALVKLGLVDEEGVCEIVGRGMGIEGGKEHVLMHILQAKEEELAVYDEHTRERIMLLRNMLIKKD</sequence>
<name>L2GV29_VAVCU</name>
<dbReference type="SMART" id="SM00360">
    <property type="entry name" value="RRM"/>
    <property type="match status" value="1"/>
</dbReference>
<proteinExistence type="predicted"/>
<dbReference type="OMA" id="VSFRMVY"/>
<dbReference type="PANTHER" id="PTHR45735">
    <property type="entry name" value="CLEAVAGE STIMULATION FACTOR SUBUNIT 2"/>
    <property type="match status" value="1"/>
</dbReference>
<dbReference type="InterPro" id="IPR012677">
    <property type="entry name" value="Nucleotide-bd_a/b_plait_sf"/>
</dbReference>
<evidence type="ECO:0000256" key="1">
    <source>
        <dbReference type="PROSITE-ProRule" id="PRU00176"/>
    </source>
</evidence>
<accession>L2GV29</accession>
<evidence type="ECO:0000259" key="2">
    <source>
        <dbReference type="PROSITE" id="PS50102"/>
    </source>
</evidence>
<dbReference type="GO" id="GO:0005847">
    <property type="term" value="C:mRNA cleavage and polyadenylation specificity factor complex"/>
    <property type="evidence" value="ECO:0007669"/>
    <property type="project" value="TreeGrafter"/>
</dbReference>
<dbReference type="SUPFAM" id="SSF54928">
    <property type="entry name" value="RNA-binding domain, RBD"/>
    <property type="match status" value="1"/>
</dbReference>
<dbReference type="VEuPathDB" id="MicrosporidiaDB:VCUG_01559"/>
<evidence type="ECO:0000313" key="3">
    <source>
        <dbReference type="EMBL" id="ELA46940.1"/>
    </source>
</evidence>
<protein>
    <recommendedName>
        <fullName evidence="2">RRM domain-containing protein</fullName>
    </recommendedName>
</protein>
<dbReference type="InterPro" id="IPR025742">
    <property type="entry name" value="CSTF2_hinge"/>
</dbReference>
<keyword evidence="1" id="KW-0694">RNA-binding</keyword>
<feature type="domain" description="RRM" evidence="2">
    <location>
        <begin position="5"/>
        <end position="82"/>
    </location>
</feature>
<dbReference type="Pfam" id="PF14327">
    <property type="entry name" value="CSTF2_hinge"/>
    <property type="match status" value="1"/>
</dbReference>
<dbReference type="GeneID" id="19879435"/>
<dbReference type="HOGENOM" id="CLU_028601_2_1_1"/>
<dbReference type="OrthoDB" id="272703at2759"/>
<dbReference type="PROSITE" id="PS50102">
    <property type="entry name" value="RRM"/>
    <property type="match status" value="1"/>
</dbReference>
<dbReference type="FunCoup" id="L2GV29">
    <property type="interactions" value="29"/>
</dbReference>
<dbReference type="InterPro" id="IPR035979">
    <property type="entry name" value="RBD_domain_sf"/>
</dbReference>
<organism evidence="3 4">
    <name type="scientific">Vavraia culicis (isolate floridensis)</name>
    <name type="common">Microsporidian parasite</name>
    <dbReference type="NCBI Taxonomy" id="948595"/>
    <lineage>
        <taxon>Eukaryota</taxon>
        <taxon>Fungi</taxon>
        <taxon>Fungi incertae sedis</taxon>
        <taxon>Microsporidia</taxon>
        <taxon>Pleistophoridae</taxon>
        <taxon>Vavraia</taxon>
    </lineage>
</organism>
<dbReference type="InterPro" id="IPR000504">
    <property type="entry name" value="RRM_dom"/>
</dbReference>
<evidence type="ECO:0000313" key="4">
    <source>
        <dbReference type="Proteomes" id="UP000011081"/>
    </source>
</evidence>
<dbReference type="PANTHER" id="PTHR45735:SF2">
    <property type="entry name" value="CLEAVAGE STIMULATION FACTOR SUBUNIT 2"/>
    <property type="match status" value="1"/>
</dbReference>
<keyword evidence="4" id="KW-1185">Reference proteome</keyword>
<dbReference type="STRING" id="948595.L2GV29"/>
<dbReference type="Gene3D" id="3.30.70.330">
    <property type="match status" value="1"/>
</dbReference>
<dbReference type="Proteomes" id="UP000011081">
    <property type="component" value="Unassembled WGS sequence"/>
</dbReference>
<dbReference type="RefSeq" id="XP_008074577.1">
    <property type="nucleotide sequence ID" value="XM_008076386.1"/>
</dbReference>
<dbReference type="AlphaFoldDB" id="L2GV29"/>
<reference evidence="4" key="1">
    <citation type="submission" date="2011-03" db="EMBL/GenBank/DDBJ databases">
        <title>The genome sequence of Vavraia culicis strain floridensis.</title>
        <authorList>
            <consortium name="The Broad Institute Genome Sequencing Platform"/>
            <person name="Cuomo C."/>
            <person name="Becnel J."/>
            <person name="Sanscrainte N."/>
            <person name="Young S.K."/>
            <person name="Zeng Q."/>
            <person name="Gargeya S."/>
            <person name="Fitzgerald M."/>
            <person name="Haas B."/>
            <person name="Abouelleil A."/>
            <person name="Alvarado L."/>
            <person name="Arachchi H.M."/>
            <person name="Berlin A."/>
            <person name="Chapman S.B."/>
            <person name="Gearin G."/>
            <person name="Goldberg J."/>
            <person name="Griggs A."/>
            <person name="Gujja S."/>
            <person name="Hansen M."/>
            <person name="Heiman D."/>
            <person name="Howarth C."/>
            <person name="Larimer J."/>
            <person name="Lui A."/>
            <person name="MacDonald P.J.P."/>
            <person name="McCowen C."/>
            <person name="Montmayeur A."/>
            <person name="Murphy C."/>
            <person name="Neiman D."/>
            <person name="Pearson M."/>
            <person name="Priest M."/>
            <person name="Roberts A."/>
            <person name="Saif S."/>
            <person name="Shea T."/>
            <person name="Sisk P."/>
            <person name="Stolte C."/>
            <person name="Sykes S."/>
            <person name="Wortman J."/>
            <person name="Nusbaum C."/>
            <person name="Birren B."/>
        </authorList>
    </citation>
    <scope>NUCLEOTIDE SEQUENCE [LARGE SCALE GENOMIC DNA]</scope>
    <source>
        <strain evidence="4">floridensis</strain>
    </source>
</reference>